<accession>A0ABY9TI73</accession>
<dbReference type="InterPro" id="IPR008254">
    <property type="entry name" value="Flavodoxin/NO_synth"/>
</dbReference>
<evidence type="ECO:0000256" key="1">
    <source>
        <dbReference type="ARBA" id="ARBA00001917"/>
    </source>
</evidence>
<comment type="cofactor">
    <cofactor evidence="1">
        <name>FMN</name>
        <dbReference type="ChEBI" id="CHEBI:58210"/>
    </cofactor>
</comment>
<dbReference type="RefSeq" id="WP_348387698.1">
    <property type="nucleotide sequence ID" value="NZ_CP134146.1"/>
</dbReference>
<sequence>MSSFQIIVGSMLGGTEYVAEAAEEVLKEHGHSTKIHFKPNYSEINQQNQTWLICTSTHGAGDFPENIENFIHDLKVADHNFNDLQFLVIAVGDSNYDTFCQAGKSIQNIMLGKGSKQLVDMFTIDMIDIDDPEEAAANWIRSIIDHL</sequence>
<dbReference type="Proteomes" id="UP001248581">
    <property type="component" value="Chromosome"/>
</dbReference>
<evidence type="ECO:0000313" key="6">
    <source>
        <dbReference type="Proteomes" id="UP001248581"/>
    </source>
</evidence>
<dbReference type="NCBIfam" id="NF006531">
    <property type="entry name" value="PRK09004.1"/>
    <property type="match status" value="1"/>
</dbReference>
<evidence type="ECO:0000259" key="4">
    <source>
        <dbReference type="PROSITE" id="PS50902"/>
    </source>
</evidence>
<evidence type="ECO:0000256" key="2">
    <source>
        <dbReference type="ARBA" id="ARBA00022630"/>
    </source>
</evidence>
<organism evidence="5 6">
    <name type="scientific">Thalassotalea nanhaiensis</name>
    <dbReference type="NCBI Taxonomy" id="3065648"/>
    <lineage>
        <taxon>Bacteria</taxon>
        <taxon>Pseudomonadati</taxon>
        <taxon>Pseudomonadota</taxon>
        <taxon>Gammaproteobacteria</taxon>
        <taxon>Alteromonadales</taxon>
        <taxon>Colwelliaceae</taxon>
        <taxon>Thalassotalea</taxon>
    </lineage>
</organism>
<dbReference type="Gene3D" id="3.40.50.360">
    <property type="match status" value="1"/>
</dbReference>
<dbReference type="EMBL" id="CP134146">
    <property type="protein sequence ID" value="WNC68543.1"/>
    <property type="molecule type" value="Genomic_DNA"/>
</dbReference>
<evidence type="ECO:0000256" key="3">
    <source>
        <dbReference type="ARBA" id="ARBA00022643"/>
    </source>
</evidence>
<feature type="domain" description="Flavodoxin-like" evidence="4">
    <location>
        <begin position="4"/>
        <end position="144"/>
    </location>
</feature>
<gene>
    <name evidence="5" type="primary">mioC</name>
    <name evidence="5" type="ORF">RI845_18765</name>
</gene>
<dbReference type="InterPro" id="IPR029039">
    <property type="entry name" value="Flavoprotein-like_sf"/>
</dbReference>
<dbReference type="PANTHER" id="PTHR19384">
    <property type="entry name" value="NITRIC OXIDE SYNTHASE-RELATED"/>
    <property type="match status" value="1"/>
</dbReference>
<dbReference type="Pfam" id="PF00258">
    <property type="entry name" value="Flavodoxin_1"/>
    <property type="match status" value="1"/>
</dbReference>
<reference evidence="6" key="1">
    <citation type="submission" date="2023-09" db="EMBL/GenBank/DDBJ databases">
        <authorList>
            <person name="Li S."/>
            <person name="Li X."/>
            <person name="Zhang C."/>
            <person name="Zhao Z."/>
        </authorList>
    </citation>
    <scope>NUCLEOTIDE SEQUENCE [LARGE SCALE GENOMIC DNA]</scope>
    <source>
        <strain evidence="6">SQ345</strain>
    </source>
</reference>
<name>A0ABY9TI73_9GAMM</name>
<dbReference type="PANTHER" id="PTHR19384:SF128">
    <property type="entry name" value="NADPH OXIDOREDUCTASE A"/>
    <property type="match status" value="1"/>
</dbReference>
<evidence type="ECO:0000313" key="5">
    <source>
        <dbReference type="EMBL" id="WNC68543.1"/>
    </source>
</evidence>
<keyword evidence="2" id="KW-0285">Flavoprotein</keyword>
<dbReference type="PROSITE" id="PS50902">
    <property type="entry name" value="FLAVODOXIN_LIKE"/>
    <property type="match status" value="1"/>
</dbReference>
<protein>
    <submittedName>
        <fullName evidence="5">FMN-binding protein MioC</fullName>
    </submittedName>
</protein>
<proteinExistence type="predicted"/>
<keyword evidence="6" id="KW-1185">Reference proteome</keyword>
<dbReference type="SUPFAM" id="SSF52218">
    <property type="entry name" value="Flavoproteins"/>
    <property type="match status" value="1"/>
</dbReference>
<keyword evidence="3" id="KW-0288">FMN</keyword>